<dbReference type="EMBL" id="RBOV01000318">
    <property type="protein sequence ID" value="RMN08583.1"/>
    <property type="molecule type" value="Genomic_DNA"/>
</dbReference>
<sequence>MNMSHDQVIKPMREDLEQLGNEVRNKPAHETRNILVSAASGAVFALAVSWLAFRIWF</sequence>
<feature type="transmembrane region" description="Helical" evidence="1">
    <location>
        <begin position="34"/>
        <end position="56"/>
    </location>
</feature>
<reference evidence="2 3" key="1">
    <citation type="submission" date="2018-08" db="EMBL/GenBank/DDBJ databases">
        <title>Recombination of ecologically and evolutionarily significant loci maintains genetic cohesion in the Pseudomonas syringae species complex.</title>
        <authorList>
            <person name="Dillon M."/>
            <person name="Thakur S."/>
            <person name="Almeida R.N.D."/>
            <person name="Weir B.S."/>
            <person name="Guttman D.S."/>
        </authorList>
    </citation>
    <scope>NUCLEOTIDE SEQUENCE [LARGE SCALE GENOMIC DNA]</scope>
    <source>
        <strain evidence="2 3">ICMP 12341</strain>
    </source>
</reference>
<evidence type="ECO:0000313" key="3">
    <source>
        <dbReference type="Proteomes" id="UP000271468"/>
    </source>
</evidence>
<keyword evidence="1" id="KW-0472">Membrane</keyword>
<comment type="caution">
    <text evidence="2">The sequence shown here is derived from an EMBL/GenBank/DDBJ whole genome shotgun (WGS) entry which is preliminary data.</text>
</comment>
<evidence type="ECO:0000256" key="1">
    <source>
        <dbReference type="SAM" id="Phobius"/>
    </source>
</evidence>
<accession>A0A0P9LWX4</accession>
<organism evidence="2 3">
    <name type="scientific">Pseudomonas syringae pv. coriandricola</name>
    <dbReference type="NCBI Taxonomy" id="264453"/>
    <lineage>
        <taxon>Bacteria</taxon>
        <taxon>Pseudomonadati</taxon>
        <taxon>Pseudomonadota</taxon>
        <taxon>Gammaproteobacteria</taxon>
        <taxon>Pseudomonadales</taxon>
        <taxon>Pseudomonadaceae</taxon>
        <taxon>Pseudomonas</taxon>
    </lineage>
</organism>
<name>A0A0P9LWX4_9PSED</name>
<protein>
    <submittedName>
        <fullName evidence="2">Uncharacterized protein</fullName>
    </submittedName>
</protein>
<gene>
    <name evidence="2" type="ORF">ALQ65_00182</name>
</gene>
<keyword evidence="1" id="KW-0812">Transmembrane</keyword>
<dbReference type="Proteomes" id="UP000271468">
    <property type="component" value="Unassembled WGS sequence"/>
</dbReference>
<dbReference type="AlphaFoldDB" id="A0A0P9LWX4"/>
<evidence type="ECO:0000313" key="2">
    <source>
        <dbReference type="EMBL" id="RMN08583.1"/>
    </source>
</evidence>
<proteinExistence type="predicted"/>
<keyword evidence="1" id="KW-1133">Transmembrane helix</keyword>